<evidence type="ECO:0000256" key="11">
    <source>
        <dbReference type="ARBA" id="ARBA00023136"/>
    </source>
</evidence>
<evidence type="ECO:0000256" key="6">
    <source>
        <dbReference type="ARBA" id="ARBA00022692"/>
    </source>
</evidence>
<evidence type="ECO:0000256" key="4">
    <source>
        <dbReference type="ARBA" id="ARBA00022475"/>
    </source>
</evidence>
<dbReference type="PANTHER" id="PTHR40765">
    <property type="entry name" value="ESX-2 SECRETION SYSTEM ATPASE ECCB2"/>
    <property type="match status" value="1"/>
</dbReference>
<keyword evidence="14" id="KW-1185">Reference proteome</keyword>
<keyword evidence="6 12" id="KW-0812">Transmembrane</keyword>
<keyword evidence="7" id="KW-0547">Nucleotide-binding</keyword>
<accession>A0A557Y0F0</accession>
<keyword evidence="9" id="KW-0067">ATP-binding</keyword>
<organism evidence="13 14">
    <name type="scientific">Mycobacterium helveticum</name>
    <dbReference type="NCBI Taxonomy" id="2592811"/>
    <lineage>
        <taxon>Bacteria</taxon>
        <taxon>Bacillati</taxon>
        <taxon>Actinomycetota</taxon>
        <taxon>Actinomycetes</taxon>
        <taxon>Mycobacteriales</taxon>
        <taxon>Mycobacteriaceae</taxon>
        <taxon>Mycobacterium</taxon>
    </lineage>
</organism>
<keyword evidence="10 12" id="KW-1133">Transmembrane helix</keyword>
<dbReference type="EMBL" id="VMQU01000005">
    <property type="protein sequence ID" value="TVS92031.1"/>
    <property type="molecule type" value="Genomic_DNA"/>
</dbReference>
<dbReference type="GO" id="GO:0005524">
    <property type="term" value="F:ATP binding"/>
    <property type="evidence" value="ECO:0007669"/>
    <property type="project" value="UniProtKB-KW"/>
</dbReference>
<dbReference type="PANTHER" id="PTHR40765:SF2">
    <property type="entry name" value="ESX-2 SECRETION SYSTEM ATPASE ECCB2"/>
    <property type="match status" value="1"/>
</dbReference>
<dbReference type="InterPro" id="IPR044857">
    <property type="entry name" value="T7SS_EccB_R1"/>
</dbReference>
<evidence type="ECO:0000313" key="13">
    <source>
        <dbReference type="EMBL" id="TVS92031.1"/>
    </source>
</evidence>
<keyword evidence="5" id="KW-0997">Cell inner membrane</keyword>
<evidence type="ECO:0000256" key="5">
    <source>
        <dbReference type="ARBA" id="ARBA00022519"/>
    </source>
</evidence>
<dbReference type="Gene3D" id="2.40.50.910">
    <property type="entry name" value="Type VII secretion system EccB, repeat 3 domain"/>
    <property type="match status" value="1"/>
</dbReference>
<sequence length="509" mass="53772">MAEESRGQRGSGYGLGLSTRTQVTGYQFLARRTAMALTRWRVRMEIEPGRRQNLAVVASVSAALVICLGSLLYSFLSPSGQVNESPIIADRDSGALYVRVADRLYPALNLASARLITGRPDNPHLVRSSQIASFPRGPLVGIPGAPSNFAPSTPTKSSWLVCDTVGSAGAMGSGPGSPSGVTVTVIDGNPDLSGHRRVLTGSDAAVLSYGGDAWVIREGRRSRIDATNRSVLLPLGLTPEQVSAAKPMSRALFDALPVGPELTVPDVTDAGSPASFPGAPGPVGTVIVTPQISGPQQYSLVLSDGVQTLPPLVAQILQNSGPVSTRPVTVEPSALAKMPVVKKLDLSSYPDSPLNVMDMRENPATCWWWEKTSGENRARVQVISGSTIPVASHDTNKVVSLVKADTTGRQADQVYFGPDHANFVAVTGNDPGAKTTESLWWLTDAGARFGVDDTRDVREALGLKTTPSLAPWVALRLLPQGPTLSRADALVEHDTLPMDMSPAELVVPK</sequence>
<feature type="transmembrane region" description="Helical" evidence="12">
    <location>
        <begin position="53"/>
        <end position="76"/>
    </location>
</feature>
<dbReference type="OrthoDB" id="3847604at2"/>
<evidence type="ECO:0000256" key="7">
    <source>
        <dbReference type="ARBA" id="ARBA00022741"/>
    </source>
</evidence>
<evidence type="ECO:0000256" key="8">
    <source>
        <dbReference type="ARBA" id="ARBA00022801"/>
    </source>
</evidence>
<dbReference type="AlphaFoldDB" id="A0A557Y0F0"/>
<dbReference type="GO" id="GO:0005576">
    <property type="term" value="C:extracellular region"/>
    <property type="evidence" value="ECO:0007669"/>
    <property type="project" value="TreeGrafter"/>
</dbReference>
<name>A0A557Y0F0_9MYCO</name>
<protein>
    <submittedName>
        <fullName evidence="13">Type VII secretion protein EccB</fullName>
    </submittedName>
</protein>
<gene>
    <name evidence="13" type="primary">eccB</name>
    <name evidence="13" type="ORF">FPZ47_02030</name>
</gene>
<comment type="caution">
    <text evidence="13">The sequence shown here is derived from an EMBL/GenBank/DDBJ whole genome shotgun (WGS) entry which is preliminary data.</text>
</comment>
<dbReference type="NCBIfam" id="TIGR03919">
    <property type="entry name" value="T7SS_EccB"/>
    <property type="match status" value="1"/>
</dbReference>
<dbReference type="FunFam" id="3.30.2390.20:FF:000001">
    <property type="entry name" value="ESX-1 secretion system ATPase EccB1"/>
    <property type="match status" value="1"/>
</dbReference>
<evidence type="ECO:0000256" key="10">
    <source>
        <dbReference type="ARBA" id="ARBA00022989"/>
    </source>
</evidence>
<keyword evidence="3" id="KW-0813">Transport</keyword>
<dbReference type="InterPro" id="IPR007795">
    <property type="entry name" value="T7SS_EccB"/>
</dbReference>
<dbReference type="GO" id="GO:0005886">
    <property type="term" value="C:plasma membrane"/>
    <property type="evidence" value="ECO:0007669"/>
    <property type="project" value="UniProtKB-SubCell"/>
</dbReference>
<evidence type="ECO:0000256" key="2">
    <source>
        <dbReference type="ARBA" id="ARBA00008149"/>
    </source>
</evidence>
<dbReference type="Gene3D" id="3.30.2390.20">
    <property type="entry name" value="Type VII secretion system EccB, repeat 1 domain"/>
    <property type="match status" value="1"/>
</dbReference>
<keyword evidence="11 12" id="KW-0472">Membrane</keyword>
<evidence type="ECO:0000256" key="9">
    <source>
        <dbReference type="ARBA" id="ARBA00022840"/>
    </source>
</evidence>
<dbReference type="Proteomes" id="UP000320513">
    <property type="component" value="Unassembled WGS sequence"/>
</dbReference>
<dbReference type="InterPro" id="IPR042485">
    <property type="entry name" value="T7SS_EccB_R3"/>
</dbReference>
<evidence type="ECO:0000256" key="1">
    <source>
        <dbReference type="ARBA" id="ARBA00004377"/>
    </source>
</evidence>
<proteinExistence type="inferred from homology"/>
<comment type="similarity">
    <text evidence="2">Belongs to the EccB family.</text>
</comment>
<evidence type="ECO:0000256" key="3">
    <source>
        <dbReference type="ARBA" id="ARBA00022448"/>
    </source>
</evidence>
<dbReference type="RefSeq" id="WP_144947303.1">
    <property type="nucleotide sequence ID" value="NZ_VMQU01000005.1"/>
</dbReference>
<dbReference type="GO" id="GO:0016787">
    <property type="term" value="F:hydrolase activity"/>
    <property type="evidence" value="ECO:0007669"/>
    <property type="project" value="UniProtKB-KW"/>
</dbReference>
<evidence type="ECO:0000313" key="14">
    <source>
        <dbReference type="Proteomes" id="UP000320513"/>
    </source>
</evidence>
<dbReference type="Pfam" id="PF05108">
    <property type="entry name" value="T7SS_ESX1_EccB"/>
    <property type="match status" value="1"/>
</dbReference>
<keyword evidence="4" id="KW-1003">Cell membrane</keyword>
<comment type="subcellular location">
    <subcellularLocation>
        <location evidence="1">Cell inner membrane</location>
        <topology evidence="1">Single-pass membrane protein</topology>
    </subcellularLocation>
</comment>
<reference evidence="13 14" key="1">
    <citation type="submission" date="2019-07" db="EMBL/GenBank/DDBJ databases">
        <title>New Mycobacterium species.</title>
        <authorList>
            <person name="Tortoli E."/>
            <person name="Ghielmetti G."/>
            <person name="Friedel U."/>
            <person name="Trovato A."/>
        </authorList>
    </citation>
    <scope>NUCLEOTIDE SEQUENCE [LARGE SCALE GENOMIC DNA]</scope>
    <source>
        <strain evidence="13 14">16-83</strain>
    </source>
</reference>
<keyword evidence="8" id="KW-0378">Hydrolase</keyword>
<evidence type="ECO:0000256" key="12">
    <source>
        <dbReference type="SAM" id="Phobius"/>
    </source>
</evidence>